<comment type="caution">
    <text evidence="4">The sequence shown here is derived from an EMBL/GenBank/DDBJ whole genome shotgun (WGS) entry which is preliminary data.</text>
</comment>
<name>A0ABU2FN37_9EURY</name>
<dbReference type="Proteomes" id="UP001268864">
    <property type="component" value="Unassembled WGS sequence"/>
</dbReference>
<evidence type="ECO:0000259" key="2">
    <source>
        <dbReference type="Pfam" id="PF23375"/>
    </source>
</evidence>
<dbReference type="EMBL" id="JAMQOS010000002">
    <property type="protein sequence ID" value="MDS0282165.1"/>
    <property type="molecule type" value="Genomic_DNA"/>
</dbReference>
<dbReference type="RefSeq" id="WP_310899998.1">
    <property type="nucleotide sequence ID" value="NZ_JAMQOS010000002.1"/>
</dbReference>
<dbReference type="InterPro" id="IPR055522">
    <property type="entry name" value="DUF7096"/>
</dbReference>
<organism evidence="4 5">
    <name type="scientific">Haloarcula onubensis</name>
    <dbReference type="NCBI Taxonomy" id="2950539"/>
    <lineage>
        <taxon>Archaea</taxon>
        <taxon>Methanobacteriati</taxon>
        <taxon>Methanobacteriota</taxon>
        <taxon>Stenosarchaea group</taxon>
        <taxon>Halobacteria</taxon>
        <taxon>Halobacteriales</taxon>
        <taxon>Haloarculaceae</taxon>
        <taxon>Haloarcula</taxon>
    </lineage>
</organism>
<reference evidence="4 5" key="1">
    <citation type="submission" date="2022-06" db="EMBL/GenBank/DDBJ databases">
        <title>Halomicroarcula sp. a new haloarchaeum isolate from saline soil.</title>
        <authorList>
            <person name="Strakova D."/>
            <person name="Galisteo C."/>
            <person name="Sanchez-Porro C."/>
            <person name="Ventosa A."/>
        </authorList>
    </citation>
    <scope>NUCLEOTIDE SEQUENCE [LARGE SCALE GENOMIC DNA]</scope>
    <source>
        <strain evidence="4 5">S3CR25-11</strain>
    </source>
</reference>
<feature type="domain" description="DUF7096" evidence="3">
    <location>
        <begin position="1"/>
        <end position="202"/>
    </location>
</feature>
<evidence type="ECO:0000259" key="3">
    <source>
        <dbReference type="Pfam" id="PF23379"/>
    </source>
</evidence>
<evidence type="ECO:0000313" key="4">
    <source>
        <dbReference type="EMBL" id="MDS0282165.1"/>
    </source>
</evidence>
<dbReference type="InterPro" id="IPR056397">
    <property type="entry name" value="Fn3_arc"/>
</dbReference>
<dbReference type="Pfam" id="PF23379">
    <property type="entry name" value="DUF7096"/>
    <property type="match status" value="1"/>
</dbReference>
<dbReference type="Pfam" id="PF23375">
    <property type="entry name" value="DUF7094"/>
    <property type="match status" value="1"/>
</dbReference>
<dbReference type="InterPro" id="IPR055520">
    <property type="entry name" value="DUF7094"/>
</dbReference>
<protein>
    <recommendedName>
        <fullName evidence="6">PEGA domain-containing protein</fullName>
    </recommendedName>
</protein>
<keyword evidence="5" id="KW-1185">Reference proteome</keyword>
<feature type="domain" description="DUF7094" evidence="2">
    <location>
        <begin position="212"/>
        <end position="328"/>
    </location>
</feature>
<evidence type="ECO:0000259" key="1">
    <source>
        <dbReference type="Pfam" id="PF23374"/>
    </source>
</evidence>
<gene>
    <name evidence="4" type="ORF">NDI86_08515</name>
</gene>
<evidence type="ECO:0008006" key="6">
    <source>
        <dbReference type="Google" id="ProtNLM"/>
    </source>
</evidence>
<proteinExistence type="predicted"/>
<accession>A0ABU2FN37</accession>
<sequence length="414" mass="44496">MRPLPALLVALLFVTAAGIPVAGIGTTPERPQTTATSLPSIDTVENTTNQLSLPDDEVRRASYNDTGIDVGTATEAWSAQLHHRHDAIAFEERFRRTDGREARAGLVTDRLAAIEAQEQALDERQDRAVARYARGEISATAFLRTRLVVNAEASELLETVDRIAAAPNTAPRYSLNESLTARLRAVEGELRTLTGPIGAQLQSGGATDRTLYVEASDDGYMLATVDGDEYVRETRLDDARDPGATDQFLAEATNDGDPETDRLDVADERAADLYPWLYERQRPSFTFYGTSGIYELTADHPNGVLTAYLDGGTTDVFYEEQVRQLSSVRTRATERNVDDTLAVAVRQSSSTGPLLVSAANNETNAPVDGTVTIDGQVVGTTGGDGVLWTVEPRGAYTVTVATDAGSTSVVVPAS</sequence>
<dbReference type="Pfam" id="PF23374">
    <property type="entry name" value="Fn3_arc"/>
    <property type="match status" value="1"/>
</dbReference>
<feature type="domain" description="Fibronectin-III type-like" evidence="1">
    <location>
        <begin position="333"/>
        <end position="408"/>
    </location>
</feature>
<evidence type="ECO:0000313" key="5">
    <source>
        <dbReference type="Proteomes" id="UP001268864"/>
    </source>
</evidence>